<gene>
    <name evidence="1" type="ORF">ATN88_07190</name>
</gene>
<dbReference type="Proteomes" id="UP000070529">
    <property type="component" value="Unassembled WGS sequence"/>
</dbReference>
<name>A0A135ID79_9GAMM</name>
<accession>A0A135ID79</accession>
<reference evidence="1 2" key="1">
    <citation type="submission" date="2015-11" db="EMBL/GenBank/DDBJ databases">
        <title>Genomic Taxonomy of the Vibrionaceae.</title>
        <authorList>
            <person name="Gomez-Gil B."/>
            <person name="Enciso-Ibarra J."/>
        </authorList>
    </citation>
    <scope>NUCLEOTIDE SEQUENCE [LARGE SCALE GENOMIC DNA]</scope>
    <source>
        <strain evidence="1 2">CAIM 912</strain>
    </source>
</reference>
<comment type="caution">
    <text evidence="1">The sequence shown here is derived from an EMBL/GenBank/DDBJ whole genome shotgun (WGS) entry which is preliminary data.</text>
</comment>
<dbReference type="RefSeq" id="WP_067411812.1">
    <property type="nucleotide sequence ID" value="NZ_LNTY01000006.1"/>
</dbReference>
<organism evidence="1 2">
    <name type="scientific">Enterovibrio coralii</name>
    <dbReference type="NCBI Taxonomy" id="294935"/>
    <lineage>
        <taxon>Bacteria</taxon>
        <taxon>Pseudomonadati</taxon>
        <taxon>Pseudomonadota</taxon>
        <taxon>Gammaproteobacteria</taxon>
        <taxon>Vibrionales</taxon>
        <taxon>Vibrionaceae</taxon>
        <taxon>Enterovibrio</taxon>
    </lineage>
</organism>
<dbReference type="EMBL" id="LNTY01000006">
    <property type="protein sequence ID" value="KXF83422.1"/>
    <property type="molecule type" value="Genomic_DNA"/>
</dbReference>
<evidence type="ECO:0000313" key="2">
    <source>
        <dbReference type="Proteomes" id="UP000070529"/>
    </source>
</evidence>
<sequence>MLKLIFSSLLSFALGVVATVSVIFWFAENGQTVTSTPPPPPIPSATCPTYSSSTLVGRWRGEINFEDGTKRIWFVNRLEDGSYRIDFNVITAEGSETSFESGLWGYSGCLYTVVTESVNGVPAVYQEVYRVLALTEDSMTYANFRTGNEFTVYKL</sequence>
<dbReference type="STRING" id="294935.ATN88_07190"/>
<proteinExistence type="predicted"/>
<evidence type="ECO:0000313" key="1">
    <source>
        <dbReference type="EMBL" id="KXF83422.1"/>
    </source>
</evidence>
<dbReference type="OrthoDB" id="6198252at2"/>
<evidence type="ECO:0008006" key="3">
    <source>
        <dbReference type="Google" id="ProtNLM"/>
    </source>
</evidence>
<dbReference type="AlphaFoldDB" id="A0A135ID79"/>
<keyword evidence="2" id="KW-1185">Reference proteome</keyword>
<protein>
    <recommendedName>
        <fullName evidence="3">Lipocalin-like domain-containing protein</fullName>
    </recommendedName>
</protein>